<keyword evidence="1" id="KW-0479">Metal-binding</keyword>
<dbReference type="PANTHER" id="PTHR42988:SF2">
    <property type="entry name" value="CYCLIC NUCLEOTIDE PHOSPHODIESTERASE CBUA0032-RELATED"/>
    <property type="match status" value="1"/>
</dbReference>
<dbReference type="InterPro" id="IPR004843">
    <property type="entry name" value="Calcineurin-like_PHP"/>
</dbReference>
<dbReference type="InterPro" id="IPR050884">
    <property type="entry name" value="CNP_phosphodiesterase-III"/>
</dbReference>
<dbReference type="Proteomes" id="UP000629025">
    <property type="component" value="Unassembled WGS sequence"/>
</dbReference>
<protein>
    <submittedName>
        <fullName evidence="6">3',5'-cyclic adenosine monophosphate phosphodiesterase CpdA</fullName>
    </submittedName>
</protein>
<keyword evidence="3" id="KW-0408">Iron</keyword>
<gene>
    <name evidence="6" type="primary">cpdA</name>
    <name evidence="6" type="ORF">GCM10011352_27590</name>
</gene>
<evidence type="ECO:0000256" key="4">
    <source>
        <dbReference type="ARBA" id="ARBA00025742"/>
    </source>
</evidence>
<evidence type="ECO:0000256" key="1">
    <source>
        <dbReference type="ARBA" id="ARBA00022723"/>
    </source>
</evidence>
<sequence>MVEPVLQTRSRYLLQISDCHLMPEPEQRFRGLNTDSTLQAVVADALAQGIEFDQLLLSGDLVHHGGADAYRRLLDMVAPLSGERHWIPGNHDEPAAMRAASDLPLGRECVVCGDWRLLLLDSTANPDGRGSGSLSEEQLGWLEQALETSAEHPVLILLHHNPLATGSLWQDQIMLGNAAEFARVVSAYSQVNAILCGHLHQHQALWLGDIPVWSAPASSIQFKPGQDDFLLEDDPLQSRPGYCIYRLDADGGISVQVRRVNV</sequence>
<evidence type="ECO:0000313" key="6">
    <source>
        <dbReference type="EMBL" id="GGB99840.1"/>
    </source>
</evidence>
<dbReference type="Gene3D" id="3.60.21.10">
    <property type="match status" value="1"/>
</dbReference>
<dbReference type="Pfam" id="PF00149">
    <property type="entry name" value="Metallophos"/>
    <property type="match status" value="1"/>
</dbReference>
<evidence type="ECO:0000256" key="3">
    <source>
        <dbReference type="ARBA" id="ARBA00023004"/>
    </source>
</evidence>
<dbReference type="InterPro" id="IPR029052">
    <property type="entry name" value="Metallo-depent_PP-like"/>
</dbReference>
<evidence type="ECO:0000259" key="5">
    <source>
        <dbReference type="Pfam" id="PF00149"/>
    </source>
</evidence>
<dbReference type="InterPro" id="IPR026575">
    <property type="entry name" value="GpdQ/CpdA-like"/>
</dbReference>
<organism evidence="6 7">
    <name type="scientific">Marinobacterium zhoushanense</name>
    <dbReference type="NCBI Taxonomy" id="1679163"/>
    <lineage>
        <taxon>Bacteria</taxon>
        <taxon>Pseudomonadati</taxon>
        <taxon>Pseudomonadota</taxon>
        <taxon>Gammaproteobacteria</taxon>
        <taxon>Oceanospirillales</taxon>
        <taxon>Oceanospirillaceae</taxon>
        <taxon>Marinobacterium</taxon>
    </lineage>
</organism>
<proteinExistence type="inferred from homology"/>
<dbReference type="CDD" id="cd07402">
    <property type="entry name" value="MPP_GpdQ"/>
    <property type="match status" value="1"/>
</dbReference>
<dbReference type="SUPFAM" id="SSF56300">
    <property type="entry name" value="Metallo-dependent phosphatases"/>
    <property type="match status" value="1"/>
</dbReference>
<feature type="domain" description="Calcineurin-like phosphoesterase" evidence="5">
    <location>
        <begin position="14"/>
        <end position="201"/>
    </location>
</feature>
<keyword evidence="7" id="KW-1185">Reference proteome</keyword>
<dbReference type="PANTHER" id="PTHR42988">
    <property type="entry name" value="PHOSPHOHYDROLASE"/>
    <property type="match status" value="1"/>
</dbReference>
<evidence type="ECO:0000313" key="7">
    <source>
        <dbReference type="Proteomes" id="UP000629025"/>
    </source>
</evidence>
<keyword evidence="2" id="KW-0378">Hydrolase</keyword>
<name>A0ABQ1KLQ0_9GAMM</name>
<comment type="caution">
    <text evidence="6">The sequence shown here is derived from an EMBL/GenBank/DDBJ whole genome shotgun (WGS) entry which is preliminary data.</text>
</comment>
<comment type="similarity">
    <text evidence="4">Belongs to the cyclic nucleotide phosphodiesterase class-III family.</text>
</comment>
<accession>A0ABQ1KLQ0</accession>
<dbReference type="EMBL" id="BMIJ01000005">
    <property type="protein sequence ID" value="GGB99840.1"/>
    <property type="molecule type" value="Genomic_DNA"/>
</dbReference>
<evidence type="ECO:0000256" key="2">
    <source>
        <dbReference type="ARBA" id="ARBA00022801"/>
    </source>
</evidence>
<reference evidence="7" key="1">
    <citation type="journal article" date="2019" name="Int. J. Syst. Evol. Microbiol.">
        <title>The Global Catalogue of Microorganisms (GCM) 10K type strain sequencing project: providing services to taxonomists for standard genome sequencing and annotation.</title>
        <authorList>
            <consortium name="The Broad Institute Genomics Platform"/>
            <consortium name="The Broad Institute Genome Sequencing Center for Infectious Disease"/>
            <person name="Wu L."/>
            <person name="Ma J."/>
        </authorList>
    </citation>
    <scope>NUCLEOTIDE SEQUENCE [LARGE SCALE GENOMIC DNA]</scope>
    <source>
        <strain evidence="7">CGMCC 1.15341</strain>
    </source>
</reference>